<accession>A0ABU1WKP9</accession>
<sequence length="603" mass="67725">MNNTSGYDASMTRLSAKASLARWAALLLLASFCWTTLAMAQPLTDPGIQDNNTTLRDITMQGRILLDPTAEQTIEEVVAKGADFEPLTSPRGFQLKGAALWMRFELPELDPAQRWYLMLDGGAFTDRVNFHQGDPAQGWKEQVAGDHVPVAEWSVPDRSPVFAIDTAQLPGPVWLRLTNEPSPLSPRVYLIAEDELQNKRVWTYLMIGGYLGFGLLVMFLGWVHARLYADRSFVAYVIYVACMLGFQVAFTGMGGFFFWPNAAWWNNAAAPIFMLWLTASGIWFVREVCAVSRYHRKVDRAVLAWSAFGFLFPIPYLLLNTPPMFTILNIYGLLSVLLSFSLCIWTWRLGEKYAGWMALGFLPVHLGYPFPALRAAGVLPDSWATQYAVLIGSAIEIPLLLYILHRRAKEYNENRARMRALDSADPLTGLTIAPVLYLRMRDAVRRARRYGHHCGVFLVELSNHGEIVAKEGRETGDRALVVAASRLSRVVREVDTVCRISNTRFAVLVEGPLRQATLKVIAQHIVAKGLEQGPTLPADLPLRFRMVSALLPSEEIPFAEDEDRDERRFLGHLHKELDRLAEDPKKNVLHLPFVPSMPPASMA</sequence>
<dbReference type="InterPro" id="IPR011622">
    <property type="entry name" value="7TMR_DISM_rcpt_extracell_dom2"/>
</dbReference>
<dbReference type="EMBL" id="JAVDWU010000003">
    <property type="protein sequence ID" value="MDR7149875.1"/>
    <property type="molecule type" value="Genomic_DNA"/>
</dbReference>
<dbReference type="InterPro" id="IPR000160">
    <property type="entry name" value="GGDEF_dom"/>
</dbReference>
<feature type="transmembrane region" description="Helical" evidence="1">
    <location>
        <begin position="233"/>
        <end position="258"/>
    </location>
</feature>
<feature type="transmembrane region" description="Helical" evidence="1">
    <location>
        <begin position="298"/>
        <end position="318"/>
    </location>
</feature>
<dbReference type="Gene3D" id="2.60.40.2380">
    <property type="match status" value="1"/>
</dbReference>
<keyword evidence="5" id="KW-1185">Reference proteome</keyword>
<feature type="chain" id="PRO_5046392525" evidence="2">
    <location>
        <begin position="41"/>
        <end position="603"/>
    </location>
</feature>
<feature type="signal peptide" evidence="2">
    <location>
        <begin position="1"/>
        <end position="40"/>
    </location>
</feature>
<dbReference type="InterPro" id="IPR052155">
    <property type="entry name" value="Biofilm_reg_signaling"/>
</dbReference>
<dbReference type="Pfam" id="PF07696">
    <property type="entry name" value="7TMR-DISMED2"/>
    <property type="match status" value="1"/>
</dbReference>
<keyword evidence="1" id="KW-1133">Transmembrane helix</keyword>
<keyword evidence="1" id="KW-0472">Membrane</keyword>
<dbReference type="InterPro" id="IPR011623">
    <property type="entry name" value="7TMR_DISM_rcpt_extracell_dom1"/>
</dbReference>
<comment type="caution">
    <text evidence="4">The sequence shown here is derived from an EMBL/GenBank/DDBJ whole genome shotgun (WGS) entry which is preliminary data.</text>
</comment>
<dbReference type="InterPro" id="IPR029787">
    <property type="entry name" value="Nucleotide_cyclase"/>
</dbReference>
<dbReference type="Pfam" id="PF00990">
    <property type="entry name" value="GGDEF"/>
    <property type="match status" value="1"/>
</dbReference>
<feature type="transmembrane region" description="Helical" evidence="1">
    <location>
        <begin position="383"/>
        <end position="404"/>
    </location>
</feature>
<name>A0ABU1WKP9_9BURK</name>
<keyword evidence="1" id="KW-0812">Transmembrane</keyword>
<dbReference type="PANTHER" id="PTHR44757">
    <property type="entry name" value="DIGUANYLATE CYCLASE DGCP"/>
    <property type="match status" value="1"/>
</dbReference>
<keyword evidence="2" id="KW-0732">Signal</keyword>
<dbReference type="SMART" id="SM00267">
    <property type="entry name" value="GGDEF"/>
    <property type="match status" value="1"/>
</dbReference>
<feature type="transmembrane region" description="Helical" evidence="1">
    <location>
        <begin position="201"/>
        <end position="221"/>
    </location>
</feature>
<evidence type="ECO:0000313" key="5">
    <source>
        <dbReference type="Proteomes" id="UP001265700"/>
    </source>
</evidence>
<dbReference type="Proteomes" id="UP001265700">
    <property type="component" value="Unassembled WGS sequence"/>
</dbReference>
<gene>
    <name evidence="4" type="ORF">J2W49_001830</name>
</gene>
<dbReference type="PANTHER" id="PTHR44757:SF2">
    <property type="entry name" value="BIOFILM ARCHITECTURE MAINTENANCE PROTEIN MBAA"/>
    <property type="match status" value="1"/>
</dbReference>
<evidence type="ECO:0000259" key="3">
    <source>
        <dbReference type="SMART" id="SM00267"/>
    </source>
</evidence>
<proteinExistence type="predicted"/>
<evidence type="ECO:0000256" key="2">
    <source>
        <dbReference type="SAM" id="SignalP"/>
    </source>
</evidence>
<dbReference type="SUPFAM" id="SSF55073">
    <property type="entry name" value="Nucleotide cyclase"/>
    <property type="match status" value="1"/>
</dbReference>
<evidence type="ECO:0000256" key="1">
    <source>
        <dbReference type="SAM" id="Phobius"/>
    </source>
</evidence>
<protein>
    <submittedName>
        <fullName evidence="4">Diguanylate cyclase (GGDEF)-like protein</fullName>
    </submittedName>
</protein>
<evidence type="ECO:0000313" key="4">
    <source>
        <dbReference type="EMBL" id="MDR7149875.1"/>
    </source>
</evidence>
<feature type="domain" description="GGDEF" evidence="3">
    <location>
        <begin position="414"/>
        <end position="591"/>
    </location>
</feature>
<dbReference type="Pfam" id="PF07695">
    <property type="entry name" value="7TMR-DISM_7TM"/>
    <property type="match status" value="1"/>
</dbReference>
<feature type="transmembrane region" description="Helical" evidence="1">
    <location>
        <begin position="264"/>
        <end position="286"/>
    </location>
</feature>
<feature type="transmembrane region" description="Helical" evidence="1">
    <location>
        <begin position="324"/>
        <end position="346"/>
    </location>
</feature>
<reference evidence="4 5" key="1">
    <citation type="submission" date="2023-07" db="EMBL/GenBank/DDBJ databases">
        <title>Sorghum-associated microbial communities from plants grown in Nebraska, USA.</title>
        <authorList>
            <person name="Schachtman D."/>
        </authorList>
    </citation>
    <scope>NUCLEOTIDE SEQUENCE [LARGE SCALE GENOMIC DNA]</scope>
    <source>
        <strain evidence="4 5">4249</strain>
    </source>
</reference>
<dbReference type="Gene3D" id="3.30.70.270">
    <property type="match status" value="1"/>
</dbReference>
<dbReference type="RefSeq" id="WP_310314626.1">
    <property type="nucleotide sequence ID" value="NZ_JAVDWU010000003.1"/>
</dbReference>
<feature type="transmembrane region" description="Helical" evidence="1">
    <location>
        <begin position="353"/>
        <end position="371"/>
    </location>
</feature>
<organism evidence="4 5">
    <name type="scientific">Hydrogenophaga palleronii</name>
    <dbReference type="NCBI Taxonomy" id="65655"/>
    <lineage>
        <taxon>Bacteria</taxon>
        <taxon>Pseudomonadati</taxon>
        <taxon>Pseudomonadota</taxon>
        <taxon>Betaproteobacteria</taxon>
        <taxon>Burkholderiales</taxon>
        <taxon>Comamonadaceae</taxon>
        <taxon>Hydrogenophaga</taxon>
    </lineage>
</organism>
<dbReference type="InterPro" id="IPR043128">
    <property type="entry name" value="Rev_trsase/Diguanyl_cyclase"/>
</dbReference>
<dbReference type="NCBIfam" id="TIGR00254">
    <property type="entry name" value="GGDEF"/>
    <property type="match status" value="1"/>
</dbReference>